<dbReference type="AlphaFoldDB" id="A0A9P3GRZ0"/>
<dbReference type="OrthoDB" id="2269034at2759"/>
<evidence type="ECO:0000313" key="1">
    <source>
        <dbReference type="EMBL" id="GJF00087.1"/>
    </source>
</evidence>
<proteinExistence type="predicted"/>
<gene>
    <name evidence="1" type="ORF">PsYK624_163660</name>
</gene>
<protein>
    <recommendedName>
        <fullName evidence="3">F-box domain-containing protein</fullName>
    </recommendedName>
</protein>
<name>A0A9P3GRZ0_9APHY</name>
<dbReference type="EMBL" id="BPQB01000133">
    <property type="protein sequence ID" value="GJF00087.1"/>
    <property type="molecule type" value="Genomic_DNA"/>
</dbReference>
<organism evidence="1 2">
    <name type="scientific">Phanerochaete sordida</name>
    <dbReference type="NCBI Taxonomy" id="48140"/>
    <lineage>
        <taxon>Eukaryota</taxon>
        <taxon>Fungi</taxon>
        <taxon>Dikarya</taxon>
        <taxon>Basidiomycota</taxon>
        <taxon>Agaricomycotina</taxon>
        <taxon>Agaricomycetes</taxon>
        <taxon>Polyporales</taxon>
        <taxon>Phanerochaetaceae</taxon>
        <taxon>Phanerochaete</taxon>
    </lineage>
</organism>
<keyword evidence="2" id="KW-1185">Reference proteome</keyword>
<dbReference type="Proteomes" id="UP000703269">
    <property type="component" value="Unassembled WGS sequence"/>
</dbReference>
<accession>A0A9P3GRZ0</accession>
<reference evidence="1 2" key="1">
    <citation type="submission" date="2021-08" db="EMBL/GenBank/DDBJ databases">
        <title>Draft Genome Sequence of Phanerochaete sordida strain YK-624.</title>
        <authorList>
            <person name="Mori T."/>
            <person name="Dohra H."/>
            <person name="Suzuki T."/>
            <person name="Kawagishi H."/>
            <person name="Hirai H."/>
        </authorList>
    </citation>
    <scope>NUCLEOTIDE SEQUENCE [LARGE SCALE GENOMIC DNA]</scope>
    <source>
        <strain evidence="1 2">YK-624</strain>
    </source>
</reference>
<comment type="caution">
    <text evidence="1">The sequence shown here is derived from an EMBL/GenBank/DDBJ whole genome shotgun (WGS) entry which is preliminary data.</text>
</comment>
<sequence>MSNDISGPALPENTCHIISLPIEVLQTVLCIVLTDTFWEASDRHAVAETTTATIRTKLQLVCKHWYSSVLGCSQMWAFLDLYRTPAPAVRRAIMLSGETSLSVKATSYREWPYTKPDFTEEPNAELLAELLAFKANRIVPVKPPRTCQKTGSRGARYVGEKQTRWRSLSIFGSLYTLQGVSGRARAVVTCSLGTYGHNK</sequence>
<evidence type="ECO:0000313" key="2">
    <source>
        <dbReference type="Proteomes" id="UP000703269"/>
    </source>
</evidence>
<evidence type="ECO:0008006" key="3">
    <source>
        <dbReference type="Google" id="ProtNLM"/>
    </source>
</evidence>